<dbReference type="InterPro" id="IPR036888">
    <property type="entry name" value="DNA_integrity_DisA_N_sf"/>
</dbReference>
<organism evidence="13 15">
    <name type="scientific">Holdemania massiliensis</name>
    <dbReference type="NCBI Taxonomy" id="1468449"/>
    <lineage>
        <taxon>Bacteria</taxon>
        <taxon>Bacillati</taxon>
        <taxon>Bacillota</taxon>
        <taxon>Erysipelotrichia</taxon>
        <taxon>Erysipelotrichales</taxon>
        <taxon>Erysipelotrichaceae</taxon>
        <taxon>Holdemania</taxon>
    </lineage>
</organism>
<keyword evidence="2 10" id="KW-1003">Cell membrane</keyword>
<evidence type="ECO:0000256" key="4">
    <source>
        <dbReference type="ARBA" id="ARBA00022692"/>
    </source>
</evidence>
<dbReference type="Proteomes" id="UP000433575">
    <property type="component" value="Unassembled WGS sequence"/>
</dbReference>
<dbReference type="Proteomes" id="UP000480929">
    <property type="component" value="Unassembled WGS sequence"/>
</dbReference>
<comment type="function">
    <text evidence="10">Catalyzes the condensation of 2 ATP molecules into cyclic di-AMP (c-di-AMP), a second messenger used to regulate differing processes in different bacteria.</text>
</comment>
<dbReference type="FunFam" id="3.40.1700.10:FF:000002">
    <property type="entry name" value="Diadenylate cyclase"/>
    <property type="match status" value="1"/>
</dbReference>
<feature type="compositionally biased region" description="Basic and acidic residues" evidence="11">
    <location>
        <begin position="432"/>
        <end position="457"/>
    </location>
</feature>
<evidence type="ECO:0000259" key="12">
    <source>
        <dbReference type="PROSITE" id="PS51794"/>
    </source>
</evidence>
<dbReference type="Gene3D" id="3.40.1700.10">
    <property type="entry name" value="DNA integrity scanning protein, DisA, N-terminal domain"/>
    <property type="match status" value="1"/>
</dbReference>
<proteinExistence type="inferred from homology"/>
<keyword evidence="7 10" id="KW-0067">ATP-binding</keyword>
<gene>
    <name evidence="10" type="primary">dacA</name>
    <name evidence="14" type="ORF">GKD88_07695</name>
    <name evidence="13" type="ORF">GKE08_08290</name>
</gene>
<dbReference type="EC" id="2.7.7.85" evidence="10"/>
<dbReference type="GO" id="GO:0004016">
    <property type="term" value="F:adenylate cyclase activity"/>
    <property type="evidence" value="ECO:0007669"/>
    <property type="project" value="UniProtKB-UniRule"/>
</dbReference>
<comment type="subunit">
    <text evidence="10">Probably a homodimer.</text>
</comment>
<dbReference type="InterPro" id="IPR045585">
    <property type="entry name" value="CdaA_N"/>
</dbReference>
<protein>
    <recommendedName>
        <fullName evidence="10">Diadenylate cyclase</fullName>
        <shortName evidence="10">DAC</shortName>
        <ecNumber evidence="10">2.7.7.85</ecNumber>
    </recommendedName>
    <alternativeName>
        <fullName evidence="10">Cyclic-di-AMP synthase</fullName>
        <shortName evidence="10">c-di-AMP synthase</shortName>
    </alternativeName>
</protein>
<comment type="catalytic activity">
    <reaction evidence="1 10">
        <text>2 ATP = 3',3'-c-di-AMP + 2 diphosphate</text>
        <dbReference type="Rhea" id="RHEA:35655"/>
        <dbReference type="ChEBI" id="CHEBI:30616"/>
        <dbReference type="ChEBI" id="CHEBI:33019"/>
        <dbReference type="ChEBI" id="CHEBI:71500"/>
        <dbReference type="EC" id="2.7.7.85"/>
    </reaction>
</comment>
<keyword evidence="3 10" id="KW-0808">Transferase</keyword>
<dbReference type="SUPFAM" id="SSF143597">
    <property type="entry name" value="YojJ-like"/>
    <property type="match status" value="1"/>
</dbReference>
<evidence type="ECO:0000256" key="3">
    <source>
        <dbReference type="ARBA" id="ARBA00022679"/>
    </source>
</evidence>
<comment type="caution">
    <text evidence="10">Lacks conserved residue(s) required for the propagation of feature annotation.</text>
</comment>
<dbReference type="PANTHER" id="PTHR34185:SF1">
    <property type="entry name" value="DIADENYLATE CYCLASE"/>
    <property type="match status" value="1"/>
</dbReference>
<dbReference type="InterPro" id="IPR050338">
    <property type="entry name" value="DisA"/>
</dbReference>
<evidence type="ECO:0000256" key="7">
    <source>
        <dbReference type="ARBA" id="ARBA00022840"/>
    </source>
</evidence>
<comment type="caution">
    <text evidence="13">The sequence shown here is derived from an EMBL/GenBank/DDBJ whole genome shotgun (WGS) entry which is preliminary data.</text>
</comment>
<evidence type="ECO:0000256" key="9">
    <source>
        <dbReference type="ARBA" id="ARBA00023136"/>
    </source>
</evidence>
<keyword evidence="4 10" id="KW-0812">Transmembrane</keyword>
<dbReference type="RefSeq" id="WP_154238630.1">
    <property type="nucleotide sequence ID" value="NZ_AP031450.1"/>
</dbReference>
<feature type="compositionally biased region" description="Basic residues" evidence="11">
    <location>
        <begin position="422"/>
        <end position="431"/>
    </location>
</feature>
<evidence type="ECO:0000313" key="15">
    <source>
        <dbReference type="Proteomes" id="UP000433575"/>
    </source>
</evidence>
<dbReference type="Pfam" id="PF02457">
    <property type="entry name" value="DAC"/>
    <property type="match status" value="1"/>
</dbReference>
<sequence length="520" mass="58125">MVNYYTTIQSILNYTRMFFDILIMWLLLYYTIKIVRNNSRTIQIFKGIVLILIIKAIANVFGLNTVGWIADMFVSWGFIAVIIIFQPEIRSLLEKLGKSNVFSRISTLSGNEKEHLVDELVKAVMILSKDQTGALISLEQSHSLNDYVKTGTPMNSMVTAELLTSIFVTSTPLHDGAVIIQGDRLACASAYFPPTNQELPSRYGARHRAAIGISEITDSVTIVVSEETGNISIAEGGQITTVSKKELRDYLLRVVCNEETVVREKAPKKETRKSYFVIDEPQLVVEKEIETKKNEKGLLNKIAVKKQDGTETAEVQKKPADHKGNLFTGIFNKKKDAETPDRLSELEKEEENIKLPKKKKKKAPSSSMFEEPEILEQQIAAQEAEKQAQAEAVTEKAEERVQPAVTEVLEIKTASSEEETKTKKKTARAKKPKETEDPAETKAKRTKKKSEEEKTTTENENTEAAVKTDAASADITAENQNHSPIDDVKLEFSASEEVSEHSLEEAVNSADQEGSDKHEE</sequence>
<feature type="compositionally biased region" description="Basic and acidic residues" evidence="11">
    <location>
        <begin position="383"/>
        <end position="401"/>
    </location>
</feature>
<feature type="compositionally biased region" description="Low complexity" evidence="11">
    <location>
        <begin position="458"/>
        <end position="468"/>
    </location>
</feature>
<dbReference type="GO" id="GO:0005524">
    <property type="term" value="F:ATP binding"/>
    <property type="evidence" value="ECO:0007669"/>
    <property type="project" value="UniProtKB-UniRule"/>
</dbReference>
<dbReference type="AlphaFoldDB" id="A0A6N7S600"/>
<feature type="transmembrane region" description="Helical" evidence="10">
    <location>
        <begin position="44"/>
        <end position="62"/>
    </location>
</feature>
<dbReference type="OrthoDB" id="9807385at2"/>
<evidence type="ECO:0000256" key="6">
    <source>
        <dbReference type="ARBA" id="ARBA00022741"/>
    </source>
</evidence>
<evidence type="ECO:0000256" key="2">
    <source>
        <dbReference type="ARBA" id="ARBA00022475"/>
    </source>
</evidence>
<feature type="domain" description="DAC" evidence="12">
    <location>
        <begin position="86"/>
        <end position="246"/>
    </location>
</feature>
<evidence type="ECO:0000313" key="13">
    <source>
        <dbReference type="EMBL" id="MSA89323.1"/>
    </source>
</evidence>
<dbReference type="PROSITE" id="PS51794">
    <property type="entry name" value="DAC"/>
    <property type="match status" value="1"/>
</dbReference>
<dbReference type="NCBIfam" id="TIGR00159">
    <property type="entry name" value="diadenylate cyclase CdaA"/>
    <property type="match status" value="1"/>
</dbReference>
<dbReference type="GO" id="GO:0106408">
    <property type="term" value="F:diadenylate cyclase activity"/>
    <property type="evidence" value="ECO:0007669"/>
    <property type="project" value="UniProtKB-EC"/>
</dbReference>
<evidence type="ECO:0000256" key="5">
    <source>
        <dbReference type="ARBA" id="ARBA00022695"/>
    </source>
</evidence>
<dbReference type="EMBL" id="WKPJ01000009">
    <property type="protein sequence ID" value="MSA89323.1"/>
    <property type="molecule type" value="Genomic_DNA"/>
</dbReference>
<dbReference type="HAMAP" id="MF_01499">
    <property type="entry name" value="DacA"/>
    <property type="match status" value="1"/>
</dbReference>
<dbReference type="PANTHER" id="PTHR34185">
    <property type="entry name" value="DIADENYLATE CYCLASE"/>
    <property type="match status" value="1"/>
</dbReference>
<evidence type="ECO:0000256" key="11">
    <source>
        <dbReference type="SAM" id="MobiDB-lite"/>
    </source>
</evidence>
<feature type="transmembrane region" description="Helical" evidence="10">
    <location>
        <begin position="12"/>
        <end position="32"/>
    </location>
</feature>
<evidence type="ECO:0000256" key="10">
    <source>
        <dbReference type="HAMAP-Rule" id="MF_01499"/>
    </source>
</evidence>
<dbReference type="InterPro" id="IPR003390">
    <property type="entry name" value="DNA_integrity_scan_DisA_N"/>
</dbReference>
<keyword evidence="5 10" id="KW-0548">Nucleotidyltransferase</keyword>
<keyword evidence="8 10" id="KW-1133">Transmembrane helix</keyword>
<keyword evidence="16" id="KW-1185">Reference proteome</keyword>
<dbReference type="Pfam" id="PF19293">
    <property type="entry name" value="CdaA_N"/>
    <property type="match status" value="1"/>
</dbReference>
<feature type="compositionally biased region" description="Basic and acidic residues" evidence="11">
    <location>
        <begin position="310"/>
        <end position="324"/>
    </location>
</feature>
<keyword evidence="9 10" id="KW-0472">Membrane</keyword>
<evidence type="ECO:0000256" key="8">
    <source>
        <dbReference type="ARBA" id="ARBA00022989"/>
    </source>
</evidence>
<dbReference type="GO" id="GO:0006171">
    <property type="term" value="P:cAMP biosynthetic process"/>
    <property type="evidence" value="ECO:0007669"/>
    <property type="project" value="InterPro"/>
</dbReference>
<evidence type="ECO:0000313" key="14">
    <source>
        <dbReference type="EMBL" id="MSC33001.1"/>
    </source>
</evidence>
<name>A0A6N7S600_9FIRM</name>
<keyword evidence="6 10" id="KW-0547">Nucleotide-binding</keyword>
<evidence type="ECO:0000313" key="16">
    <source>
        <dbReference type="Proteomes" id="UP000480929"/>
    </source>
</evidence>
<evidence type="ECO:0000256" key="1">
    <source>
        <dbReference type="ARBA" id="ARBA00000877"/>
    </source>
</evidence>
<dbReference type="InterPro" id="IPR034701">
    <property type="entry name" value="CdaA"/>
</dbReference>
<reference evidence="15 16" key="1">
    <citation type="journal article" date="2019" name="Nat. Med.">
        <title>A library of human gut bacterial isolates paired with longitudinal multiomics data enables mechanistic microbiome research.</title>
        <authorList>
            <person name="Poyet M."/>
            <person name="Groussin M."/>
            <person name="Gibbons S.M."/>
            <person name="Avila-Pacheco J."/>
            <person name="Jiang X."/>
            <person name="Kearney S.M."/>
            <person name="Perrotta A.R."/>
            <person name="Berdy B."/>
            <person name="Zhao S."/>
            <person name="Lieberman T.D."/>
            <person name="Swanson P.K."/>
            <person name="Smith M."/>
            <person name="Roesemann S."/>
            <person name="Alexander J.E."/>
            <person name="Rich S.A."/>
            <person name="Livny J."/>
            <person name="Vlamakis H."/>
            <person name="Clish C."/>
            <person name="Bullock K."/>
            <person name="Deik A."/>
            <person name="Scott J."/>
            <person name="Pierce K.A."/>
            <person name="Xavier R.J."/>
            <person name="Alm E.J."/>
        </authorList>
    </citation>
    <scope>NUCLEOTIDE SEQUENCE [LARGE SCALE GENOMIC DNA]</scope>
    <source>
        <strain evidence="13 15">BIOML-A4</strain>
        <strain evidence="14 16">BIOML-A5</strain>
    </source>
</reference>
<accession>A0A6N7S600</accession>
<feature type="compositionally biased region" description="Basic and acidic residues" evidence="11">
    <location>
        <begin position="333"/>
        <end position="354"/>
    </location>
</feature>
<comment type="similarity">
    <text evidence="10">Belongs to the adenylate cyclase family. DacA/CdaA subfamily.</text>
</comment>
<feature type="region of interest" description="Disordered" evidence="11">
    <location>
        <begin position="310"/>
        <end position="520"/>
    </location>
</feature>
<dbReference type="EMBL" id="WKPI01000010">
    <property type="protein sequence ID" value="MSC33001.1"/>
    <property type="molecule type" value="Genomic_DNA"/>
</dbReference>